<dbReference type="Pfam" id="PF05699">
    <property type="entry name" value="Dimer_Tnp_hAT"/>
    <property type="match status" value="1"/>
</dbReference>
<gene>
    <name evidence="3" type="ORF">Ptr86124_010800</name>
</gene>
<protein>
    <submittedName>
        <fullName evidence="3">Dimer-Tnp-hAT dimerization containing protein</fullName>
    </submittedName>
</protein>
<evidence type="ECO:0000256" key="1">
    <source>
        <dbReference type="SAM" id="MobiDB-lite"/>
    </source>
</evidence>
<name>A0A922NA39_9PLEO</name>
<feature type="compositionally biased region" description="Basic and acidic residues" evidence="1">
    <location>
        <begin position="194"/>
        <end position="206"/>
    </location>
</feature>
<feature type="region of interest" description="Disordered" evidence="1">
    <location>
        <begin position="450"/>
        <end position="482"/>
    </location>
</feature>
<evidence type="ECO:0000313" key="4">
    <source>
        <dbReference type="Proteomes" id="UP000249757"/>
    </source>
</evidence>
<comment type="caution">
    <text evidence="3">The sequence shown here is derived from an EMBL/GenBank/DDBJ whole genome shotgun (WGS) entry which is preliminary data.</text>
</comment>
<feature type="compositionally biased region" description="Basic and acidic residues" evidence="1">
    <location>
        <begin position="272"/>
        <end position="297"/>
    </location>
</feature>
<evidence type="ECO:0000259" key="2">
    <source>
        <dbReference type="Pfam" id="PF05699"/>
    </source>
</evidence>
<dbReference type="GO" id="GO:0046983">
    <property type="term" value="F:protein dimerization activity"/>
    <property type="evidence" value="ECO:0007669"/>
    <property type="project" value="InterPro"/>
</dbReference>
<feature type="region of interest" description="Disordered" evidence="1">
    <location>
        <begin position="109"/>
        <end position="311"/>
    </location>
</feature>
<accession>A0A922NA39</accession>
<feature type="domain" description="HAT C-terminal dimerisation" evidence="2">
    <location>
        <begin position="7"/>
        <end position="46"/>
    </location>
</feature>
<sequence>MPAHPNPSSSCECERMFSELGDLLAPRRRNIGSQLLAALQCVRAWISAGMSVPTSVTETLNDDDLERLYDITTWEQLTVAEVFNWKPTKYKHDNPDYGRLGNAEDFEVVSRSPSPQPAISAISVNRTIPATRPAPDDDVEQAPKRKRFDSQTLGRIQANIQSLRSSTPRRKSSCTSRRRSSSGSSAAKSVAENGGDHTESGVRLDNGRTTPPVDSGDASPSEPAGATRRKLTPKGPSKSRLSAMLMKTTRPVPVAEKPVSPPLSPQSPAQEATEKPVEDSTEEHTFESAEEPSRESAEEFSAQQPEGPEVYRLSSGKYAGMTVNEFMKVILAGYKKEVAACDSIQMVMQGYDAMKEDMKEEVEKIVCQDVPDFESELNHIKNWRLPKSTDEITSVFGGWWFKAVPWWHKRWLSYELSQGRKMDGNWAPLYQAFEYWDPELLPGCRWKAMQNSKHQQPPPNAPTGPKALQRDAVNRSAFSLDP</sequence>
<feature type="compositionally biased region" description="Polar residues" evidence="1">
    <location>
        <begin position="150"/>
        <end position="163"/>
    </location>
</feature>
<dbReference type="InterPro" id="IPR008906">
    <property type="entry name" value="HATC_C_dom"/>
</dbReference>
<keyword evidence="4" id="KW-1185">Reference proteome</keyword>
<feature type="compositionally biased region" description="Low complexity" evidence="1">
    <location>
        <begin position="110"/>
        <end position="123"/>
    </location>
</feature>
<evidence type="ECO:0000313" key="3">
    <source>
        <dbReference type="EMBL" id="KAI1510354.1"/>
    </source>
</evidence>
<dbReference type="EMBL" id="NRDI02000017">
    <property type="protein sequence ID" value="KAI1510354.1"/>
    <property type="molecule type" value="Genomic_DNA"/>
</dbReference>
<feature type="compositionally biased region" description="Basic residues" evidence="1">
    <location>
        <begin position="167"/>
        <end position="180"/>
    </location>
</feature>
<dbReference type="AlphaFoldDB" id="A0A922NA39"/>
<dbReference type="Proteomes" id="UP000249757">
    <property type="component" value="Unassembled WGS sequence"/>
</dbReference>
<reference evidence="4" key="1">
    <citation type="journal article" date="2022" name="Microb. Genom.">
        <title>A global pangenome for the wheat fungal pathogen Pyrenophora tritici-repentis and prediction of effector protein structural homology.</title>
        <authorList>
            <person name="Moolhuijzen P.M."/>
            <person name="See P.T."/>
            <person name="Shi G."/>
            <person name="Powell H.R."/>
            <person name="Cockram J."/>
            <person name="Jorgensen L.N."/>
            <person name="Benslimane H."/>
            <person name="Strelkov S.E."/>
            <person name="Turner J."/>
            <person name="Liu Z."/>
            <person name="Moffat C.S."/>
        </authorList>
    </citation>
    <scope>NUCLEOTIDE SEQUENCE [LARGE SCALE GENOMIC DNA]</scope>
</reference>
<proteinExistence type="predicted"/>
<organism evidence="3 4">
    <name type="scientific">Pyrenophora tritici-repentis</name>
    <dbReference type="NCBI Taxonomy" id="45151"/>
    <lineage>
        <taxon>Eukaryota</taxon>
        <taxon>Fungi</taxon>
        <taxon>Dikarya</taxon>
        <taxon>Ascomycota</taxon>
        <taxon>Pezizomycotina</taxon>
        <taxon>Dothideomycetes</taxon>
        <taxon>Pleosporomycetidae</taxon>
        <taxon>Pleosporales</taxon>
        <taxon>Pleosporineae</taxon>
        <taxon>Pleosporaceae</taxon>
        <taxon>Pyrenophora</taxon>
    </lineage>
</organism>